<reference evidence="1" key="1">
    <citation type="submission" date="2018-02" db="EMBL/GenBank/DDBJ databases">
        <title>Rhizophora mucronata_Transcriptome.</title>
        <authorList>
            <person name="Meera S.P."/>
            <person name="Sreeshan A."/>
            <person name="Augustine A."/>
        </authorList>
    </citation>
    <scope>NUCLEOTIDE SEQUENCE</scope>
    <source>
        <tissue evidence="1">Leaf</tissue>
    </source>
</reference>
<sequence>MCDIFSKVKAQKGLPKLGSKSPMISNNFIPLSF</sequence>
<protein>
    <submittedName>
        <fullName evidence="1">Uncharacterized protein</fullName>
    </submittedName>
</protein>
<name>A0A2P2N1V7_RHIMU</name>
<accession>A0A2P2N1V7</accession>
<proteinExistence type="predicted"/>
<dbReference type="AlphaFoldDB" id="A0A2P2N1V7"/>
<dbReference type="EMBL" id="GGEC01055981">
    <property type="protein sequence ID" value="MBX36465.1"/>
    <property type="molecule type" value="Transcribed_RNA"/>
</dbReference>
<evidence type="ECO:0000313" key="1">
    <source>
        <dbReference type="EMBL" id="MBX36465.1"/>
    </source>
</evidence>
<organism evidence="1">
    <name type="scientific">Rhizophora mucronata</name>
    <name type="common">Asiatic mangrove</name>
    <dbReference type="NCBI Taxonomy" id="61149"/>
    <lineage>
        <taxon>Eukaryota</taxon>
        <taxon>Viridiplantae</taxon>
        <taxon>Streptophyta</taxon>
        <taxon>Embryophyta</taxon>
        <taxon>Tracheophyta</taxon>
        <taxon>Spermatophyta</taxon>
        <taxon>Magnoliopsida</taxon>
        <taxon>eudicotyledons</taxon>
        <taxon>Gunneridae</taxon>
        <taxon>Pentapetalae</taxon>
        <taxon>rosids</taxon>
        <taxon>fabids</taxon>
        <taxon>Malpighiales</taxon>
        <taxon>Rhizophoraceae</taxon>
        <taxon>Rhizophora</taxon>
    </lineage>
</organism>